<dbReference type="InterPro" id="IPR051490">
    <property type="entry name" value="THEM6_lcsJ_thioesterase"/>
</dbReference>
<dbReference type="SUPFAM" id="SSF54637">
    <property type="entry name" value="Thioesterase/thiol ester dehydrase-isomerase"/>
    <property type="match status" value="1"/>
</dbReference>
<name>A0A8H5GU83_9AGAR</name>
<gene>
    <name evidence="4" type="ORF">D9758_004223</name>
</gene>
<dbReference type="EMBL" id="JAACJM010000009">
    <property type="protein sequence ID" value="KAF5371328.1"/>
    <property type="molecule type" value="Genomic_DNA"/>
</dbReference>
<keyword evidence="3" id="KW-1133">Transmembrane helix</keyword>
<feature type="transmembrane region" description="Helical" evidence="3">
    <location>
        <begin position="58"/>
        <end position="77"/>
    </location>
</feature>
<evidence type="ECO:0000313" key="4">
    <source>
        <dbReference type="EMBL" id="KAF5371328.1"/>
    </source>
</evidence>
<feature type="region of interest" description="Disordered" evidence="2">
    <location>
        <begin position="226"/>
        <end position="248"/>
    </location>
</feature>
<dbReference type="PANTHER" id="PTHR12475">
    <property type="match status" value="1"/>
</dbReference>
<protein>
    <submittedName>
        <fullName evidence="4">Uncharacterized protein</fullName>
    </submittedName>
</protein>
<evidence type="ECO:0000256" key="3">
    <source>
        <dbReference type="SAM" id="Phobius"/>
    </source>
</evidence>
<evidence type="ECO:0000256" key="2">
    <source>
        <dbReference type="SAM" id="MobiDB-lite"/>
    </source>
</evidence>
<organism evidence="4 5">
    <name type="scientific">Tetrapyrgos nigripes</name>
    <dbReference type="NCBI Taxonomy" id="182062"/>
    <lineage>
        <taxon>Eukaryota</taxon>
        <taxon>Fungi</taxon>
        <taxon>Dikarya</taxon>
        <taxon>Basidiomycota</taxon>
        <taxon>Agaricomycotina</taxon>
        <taxon>Agaricomycetes</taxon>
        <taxon>Agaricomycetidae</taxon>
        <taxon>Agaricales</taxon>
        <taxon>Marasmiineae</taxon>
        <taxon>Marasmiaceae</taxon>
        <taxon>Tetrapyrgos</taxon>
    </lineage>
</organism>
<dbReference type="PANTHER" id="PTHR12475:SF4">
    <property type="entry name" value="PROTEIN THEM6"/>
    <property type="match status" value="1"/>
</dbReference>
<proteinExistence type="inferred from homology"/>
<comment type="similarity">
    <text evidence="1">Belongs to the lcsJ thioesterase family.</text>
</comment>
<accession>A0A8H5GU83</accession>
<sequence length="389" mass="43783">MDQLRSRSQSANASLKQLQGFLPLVAGYLNPRSGGPAVGRSPALRLTGSTAAAGLGKLLLYVIILMNIKSLPLFWHVRVFRPFLRFKLSQLFIRIRSLILFRSKRGRILDEDRWIENMLRARLGQDPFTAVTSRYRSRATIDECDYRLHLSNSSYPKIVDCARFKIAVETCPQFLRVGGHIALAATHFYFIREIPVLAPYEIHLSLGSWDHKWIYALCRFYTKNKSSKSKSKSKSNSTSNSQTLNQSGTVETLTSQLVQGQPGNGTEESEYTLHTVSISVCCFKIGRITIPPNLVWAIDGMSSLSSSSSTSAPPHWPQVHSLVHSSHGGSVQKMRKFLTGGWREVPEQERWWDNAMKGVEEERVRKLGLVENLRSAMDGARVFEPSIDT</sequence>
<reference evidence="4 5" key="1">
    <citation type="journal article" date="2020" name="ISME J.">
        <title>Uncovering the hidden diversity of litter-decomposition mechanisms in mushroom-forming fungi.</title>
        <authorList>
            <person name="Floudas D."/>
            <person name="Bentzer J."/>
            <person name="Ahren D."/>
            <person name="Johansson T."/>
            <person name="Persson P."/>
            <person name="Tunlid A."/>
        </authorList>
    </citation>
    <scope>NUCLEOTIDE SEQUENCE [LARGE SCALE GENOMIC DNA]</scope>
    <source>
        <strain evidence="4 5">CBS 291.85</strain>
    </source>
</reference>
<keyword evidence="5" id="KW-1185">Reference proteome</keyword>
<keyword evidence="3" id="KW-0812">Transmembrane</keyword>
<dbReference type="InterPro" id="IPR029069">
    <property type="entry name" value="HotDog_dom_sf"/>
</dbReference>
<keyword evidence="3" id="KW-0472">Membrane</keyword>
<evidence type="ECO:0000313" key="5">
    <source>
        <dbReference type="Proteomes" id="UP000559256"/>
    </source>
</evidence>
<evidence type="ECO:0000256" key="1">
    <source>
        <dbReference type="ARBA" id="ARBA00038476"/>
    </source>
</evidence>
<dbReference type="OrthoDB" id="265761at2759"/>
<comment type="caution">
    <text evidence="4">The sequence shown here is derived from an EMBL/GenBank/DDBJ whole genome shotgun (WGS) entry which is preliminary data.</text>
</comment>
<dbReference type="Pfam" id="PF13279">
    <property type="entry name" value="4HBT_2"/>
    <property type="match status" value="1"/>
</dbReference>
<dbReference type="Proteomes" id="UP000559256">
    <property type="component" value="Unassembled WGS sequence"/>
</dbReference>
<dbReference type="AlphaFoldDB" id="A0A8H5GU83"/>